<dbReference type="PROSITE" id="PS51063">
    <property type="entry name" value="HTH_CRP_2"/>
    <property type="match status" value="1"/>
</dbReference>
<dbReference type="SMART" id="SM00419">
    <property type="entry name" value="HTH_CRP"/>
    <property type="match status" value="1"/>
</dbReference>
<name>A0A345I139_9ACTN</name>
<dbReference type="InterPro" id="IPR014710">
    <property type="entry name" value="RmlC-like_jellyroll"/>
</dbReference>
<protein>
    <submittedName>
        <fullName evidence="6">Crp/Fnr family transcriptional regulator</fullName>
    </submittedName>
</protein>
<dbReference type="Gene3D" id="1.10.10.10">
    <property type="entry name" value="Winged helix-like DNA-binding domain superfamily/Winged helix DNA-binding domain"/>
    <property type="match status" value="1"/>
</dbReference>
<dbReference type="InterPro" id="IPR036390">
    <property type="entry name" value="WH_DNA-bd_sf"/>
</dbReference>
<evidence type="ECO:0000259" key="4">
    <source>
        <dbReference type="PROSITE" id="PS50042"/>
    </source>
</evidence>
<evidence type="ECO:0000259" key="5">
    <source>
        <dbReference type="PROSITE" id="PS51063"/>
    </source>
</evidence>
<dbReference type="InterPro" id="IPR012318">
    <property type="entry name" value="HTH_CRP"/>
</dbReference>
<dbReference type="SUPFAM" id="SSF51206">
    <property type="entry name" value="cAMP-binding domain-like"/>
    <property type="match status" value="1"/>
</dbReference>
<gene>
    <name evidence="6" type="ORF">DVK44_17085</name>
</gene>
<dbReference type="Proteomes" id="UP000253868">
    <property type="component" value="Chromosome"/>
</dbReference>
<dbReference type="SMART" id="SM00100">
    <property type="entry name" value="cNMP"/>
    <property type="match status" value="1"/>
</dbReference>
<dbReference type="GO" id="GO:0005829">
    <property type="term" value="C:cytosol"/>
    <property type="evidence" value="ECO:0007669"/>
    <property type="project" value="TreeGrafter"/>
</dbReference>
<dbReference type="InterPro" id="IPR050397">
    <property type="entry name" value="Env_Response_Regulators"/>
</dbReference>
<dbReference type="SUPFAM" id="SSF46785">
    <property type="entry name" value="Winged helix' DNA-binding domain"/>
    <property type="match status" value="1"/>
</dbReference>
<dbReference type="OrthoDB" id="41390at2"/>
<dbReference type="EMBL" id="CP031194">
    <property type="protein sequence ID" value="AXG82663.1"/>
    <property type="molecule type" value="Genomic_DNA"/>
</dbReference>
<dbReference type="Pfam" id="PF00027">
    <property type="entry name" value="cNMP_binding"/>
    <property type="match status" value="1"/>
</dbReference>
<evidence type="ECO:0000313" key="6">
    <source>
        <dbReference type="EMBL" id="AXG82663.1"/>
    </source>
</evidence>
<keyword evidence="2" id="KW-0238">DNA-binding</keyword>
<dbReference type="PROSITE" id="PS50042">
    <property type="entry name" value="CNMP_BINDING_3"/>
    <property type="match status" value="1"/>
</dbReference>
<evidence type="ECO:0000256" key="3">
    <source>
        <dbReference type="ARBA" id="ARBA00023163"/>
    </source>
</evidence>
<dbReference type="GO" id="GO:0003677">
    <property type="term" value="F:DNA binding"/>
    <property type="evidence" value="ECO:0007669"/>
    <property type="project" value="UniProtKB-KW"/>
</dbReference>
<proteinExistence type="predicted"/>
<dbReference type="InterPro" id="IPR018488">
    <property type="entry name" value="cNMP-bd_CS"/>
</dbReference>
<dbReference type="InterPro" id="IPR036388">
    <property type="entry name" value="WH-like_DNA-bd_sf"/>
</dbReference>
<evidence type="ECO:0000313" key="7">
    <source>
        <dbReference type="Proteomes" id="UP000253868"/>
    </source>
</evidence>
<dbReference type="KEGG" id="spad:DVK44_17085"/>
<organism evidence="6 7">
    <name type="scientific">Streptomyces paludis</name>
    <dbReference type="NCBI Taxonomy" id="2282738"/>
    <lineage>
        <taxon>Bacteria</taxon>
        <taxon>Bacillati</taxon>
        <taxon>Actinomycetota</taxon>
        <taxon>Actinomycetes</taxon>
        <taxon>Kitasatosporales</taxon>
        <taxon>Streptomycetaceae</taxon>
        <taxon>Streptomyces</taxon>
    </lineage>
</organism>
<feature type="domain" description="Cyclic nucleotide-binding" evidence="4">
    <location>
        <begin position="1"/>
        <end position="104"/>
    </location>
</feature>
<dbReference type="AlphaFoldDB" id="A0A345I139"/>
<dbReference type="CDD" id="cd00038">
    <property type="entry name" value="CAP_ED"/>
    <property type="match status" value="1"/>
</dbReference>
<dbReference type="PANTHER" id="PTHR24567:SF74">
    <property type="entry name" value="HTH-TYPE TRANSCRIPTIONAL REGULATOR ARCR"/>
    <property type="match status" value="1"/>
</dbReference>
<sequence length="221" mass="23974">MRRLVGESVWAELLALCYQRHHVAGSTLLRQGERGTHVLAVHSGVAKVIRRERNGDLKLLAFRGPGEILGEVAVLDDGMRSASVQTISDCVVGVMGKKDFLQFVTTHDLFPVLVRYALTRLRESDLARSGGDVLGRLAAVLVDLAVSSGNPATEPTNSTESGRSVELDLTRSELAQYLGTSRNTVTAALADLEYAEVRAARKRIVISDLSALRRAAVNLRD</sequence>
<evidence type="ECO:0000256" key="2">
    <source>
        <dbReference type="ARBA" id="ARBA00023125"/>
    </source>
</evidence>
<keyword evidence="3" id="KW-0804">Transcription</keyword>
<dbReference type="InterPro" id="IPR018490">
    <property type="entry name" value="cNMP-bd_dom_sf"/>
</dbReference>
<dbReference type="GO" id="GO:0003700">
    <property type="term" value="F:DNA-binding transcription factor activity"/>
    <property type="evidence" value="ECO:0007669"/>
    <property type="project" value="TreeGrafter"/>
</dbReference>
<dbReference type="PANTHER" id="PTHR24567">
    <property type="entry name" value="CRP FAMILY TRANSCRIPTIONAL REGULATORY PROTEIN"/>
    <property type="match status" value="1"/>
</dbReference>
<dbReference type="InterPro" id="IPR000595">
    <property type="entry name" value="cNMP-bd_dom"/>
</dbReference>
<reference evidence="7" key="1">
    <citation type="submission" date="2018-07" db="EMBL/GenBank/DDBJ databases">
        <authorList>
            <person name="Zhao J."/>
        </authorList>
    </citation>
    <scope>NUCLEOTIDE SEQUENCE [LARGE SCALE GENOMIC DNA]</scope>
    <source>
        <strain evidence="7">GSSD-12</strain>
    </source>
</reference>
<dbReference type="Gene3D" id="2.60.120.10">
    <property type="entry name" value="Jelly Rolls"/>
    <property type="match status" value="1"/>
</dbReference>
<feature type="domain" description="HTH crp-type" evidence="5">
    <location>
        <begin position="131"/>
        <end position="210"/>
    </location>
</feature>
<keyword evidence="7" id="KW-1185">Reference proteome</keyword>
<evidence type="ECO:0000256" key="1">
    <source>
        <dbReference type="ARBA" id="ARBA00023015"/>
    </source>
</evidence>
<accession>A0A345I139</accession>
<keyword evidence="1" id="KW-0805">Transcription regulation</keyword>
<dbReference type="PROSITE" id="PS00889">
    <property type="entry name" value="CNMP_BINDING_2"/>
    <property type="match status" value="1"/>
</dbReference>
<dbReference type="Pfam" id="PF13545">
    <property type="entry name" value="HTH_Crp_2"/>
    <property type="match status" value="1"/>
</dbReference>